<evidence type="ECO:0000256" key="2">
    <source>
        <dbReference type="SAM" id="Phobius"/>
    </source>
</evidence>
<proteinExistence type="predicted"/>
<reference evidence="4" key="1">
    <citation type="journal article" date="2019" name="Int. J. Syst. Evol. Microbiol.">
        <title>The Global Catalogue of Microorganisms (GCM) 10K type strain sequencing project: providing services to taxonomists for standard genome sequencing and annotation.</title>
        <authorList>
            <consortium name="The Broad Institute Genomics Platform"/>
            <consortium name="The Broad Institute Genome Sequencing Center for Infectious Disease"/>
            <person name="Wu L."/>
            <person name="Ma J."/>
        </authorList>
    </citation>
    <scope>NUCLEOTIDE SEQUENCE [LARGE SCALE GENOMIC DNA]</scope>
    <source>
        <strain evidence="4">JCM 15933</strain>
    </source>
</reference>
<dbReference type="RefSeq" id="WP_344515880.1">
    <property type="nucleotide sequence ID" value="NZ_BAAAQD010000069.1"/>
</dbReference>
<dbReference type="EMBL" id="BAAAQD010000069">
    <property type="protein sequence ID" value="GAA1577820.1"/>
    <property type="molecule type" value="Genomic_DNA"/>
</dbReference>
<comment type="caution">
    <text evidence="3">The sequence shown here is derived from an EMBL/GenBank/DDBJ whole genome shotgun (WGS) entry which is preliminary data.</text>
</comment>
<evidence type="ECO:0000313" key="3">
    <source>
        <dbReference type="EMBL" id="GAA1577820.1"/>
    </source>
</evidence>
<feature type="region of interest" description="Disordered" evidence="1">
    <location>
        <begin position="112"/>
        <end position="140"/>
    </location>
</feature>
<dbReference type="Proteomes" id="UP001501470">
    <property type="component" value="Unassembled WGS sequence"/>
</dbReference>
<keyword evidence="2" id="KW-0812">Transmembrane</keyword>
<evidence type="ECO:0008006" key="5">
    <source>
        <dbReference type="Google" id="ProtNLM"/>
    </source>
</evidence>
<name>A0ABP4PEM9_9ACTN</name>
<gene>
    <name evidence="3" type="ORF">GCM10009827_119470</name>
</gene>
<feature type="transmembrane region" description="Helical" evidence="2">
    <location>
        <begin position="43"/>
        <end position="63"/>
    </location>
</feature>
<evidence type="ECO:0000256" key="1">
    <source>
        <dbReference type="SAM" id="MobiDB-lite"/>
    </source>
</evidence>
<evidence type="ECO:0000313" key="4">
    <source>
        <dbReference type="Proteomes" id="UP001501470"/>
    </source>
</evidence>
<feature type="compositionally biased region" description="Basic and acidic residues" evidence="1">
    <location>
        <begin position="121"/>
        <end position="131"/>
    </location>
</feature>
<keyword evidence="2" id="KW-0472">Membrane</keyword>
<sequence length="140" mass="15057">MRTGPRHNRTLPALAGAVALLAAYQHTAVRLVLRRLLGQPDTAALLVLAAIAFGWALWGWLLYATIRDTADRLHHAHSRLRMRVPLHAAATTIAGTLTLLLDIAGTAHVPPSVPHAATDMTTDRDDVHEHLPPGSDPATD</sequence>
<keyword evidence="2" id="KW-1133">Transmembrane helix</keyword>
<accession>A0ABP4PEM9</accession>
<feature type="transmembrane region" description="Helical" evidence="2">
    <location>
        <begin position="84"/>
        <end position="104"/>
    </location>
</feature>
<organism evidence="3 4">
    <name type="scientific">Dactylosporangium maewongense</name>
    <dbReference type="NCBI Taxonomy" id="634393"/>
    <lineage>
        <taxon>Bacteria</taxon>
        <taxon>Bacillati</taxon>
        <taxon>Actinomycetota</taxon>
        <taxon>Actinomycetes</taxon>
        <taxon>Micromonosporales</taxon>
        <taxon>Micromonosporaceae</taxon>
        <taxon>Dactylosporangium</taxon>
    </lineage>
</organism>
<protein>
    <recommendedName>
        <fullName evidence="5">Integral membrane protein</fullName>
    </recommendedName>
</protein>
<keyword evidence="4" id="KW-1185">Reference proteome</keyword>